<comment type="function">
    <text evidence="5">Responsible for synthesis of pseudouridine from uracil-55 in the psi GC loop of transfer RNAs.</text>
</comment>
<dbReference type="InterPro" id="IPR020103">
    <property type="entry name" value="PsdUridine_synth_cat_dom_sf"/>
</dbReference>
<dbReference type="EMBL" id="UGSZ01000001">
    <property type="protein sequence ID" value="SUB57121.1"/>
    <property type="molecule type" value="Genomic_DNA"/>
</dbReference>
<evidence type="ECO:0000256" key="3">
    <source>
        <dbReference type="ARBA" id="ARBA00022694"/>
    </source>
</evidence>
<keyword evidence="3 5" id="KW-0819">tRNA processing</keyword>
<name>A0A379C4T4_9FIRM</name>
<dbReference type="PANTHER" id="PTHR13767">
    <property type="entry name" value="TRNA-PSEUDOURIDINE SYNTHASE"/>
    <property type="match status" value="1"/>
</dbReference>
<dbReference type="HAMAP" id="MF_01080">
    <property type="entry name" value="TruB_bact"/>
    <property type="match status" value="1"/>
</dbReference>
<keyword evidence="4 5" id="KW-0413">Isomerase</keyword>
<dbReference type="RefSeq" id="WP_019034566.1">
    <property type="nucleotide sequence ID" value="NZ_UGSZ01000001.1"/>
</dbReference>
<reference evidence="8 9" key="1">
    <citation type="submission" date="2018-06" db="EMBL/GenBank/DDBJ databases">
        <authorList>
            <consortium name="Pathogen Informatics"/>
            <person name="Doyle S."/>
        </authorList>
    </citation>
    <scope>NUCLEOTIDE SEQUENCE [LARGE SCALE GENOMIC DNA]</scope>
    <source>
        <strain evidence="8 9">NCTC13149</strain>
    </source>
</reference>
<evidence type="ECO:0000313" key="9">
    <source>
        <dbReference type="Proteomes" id="UP000255517"/>
    </source>
</evidence>
<evidence type="ECO:0000313" key="8">
    <source>
        <dbReference type="EMBL" id="SUB57121.1"/>
    </source>
</evidence>
<organism evidence="8 9">
    <name type="scientific">Peptoniphilus lacrimalis</name>
    <dbReference type="NCBI Taxonomy" id="33031"/>
    <lineage>
        <taxon>Bacteria</taxon>
        <taxon>Bacillati</taxon>
        <taxon>Bacillota</taxon>
        <taxon>Tissierellia</taxon>
        <taxon>Tissierellales</taxon>
        <taxon>Peptoniphilaceae</taxon>
        <taxon>Peptoniphilus</taxon>
    </lineage>
</organism>
<dbReference type="GO" id="GO:0031119">
    <property type="term" value="P:tRNA pseudouridine synthesis"/>
    <property type="evidence" value="ECO:0007669"/>
    <property type="project" value="UniProtKB-UniRule"/>
</dbReference>
<dbReference type="InterPro" id="IPR014780">
    <property type="entry name" value="tRNA_psdUridine_synth_TruB"/>
</dbReference>
<dbReference type="STRING" id="1122949.GCA_000378725_00680"/>
<dbReference type="Proteomes" id="UP000255517">
    <property type="component" value="Unassembled WGS sequence"/>
</dbReference>
<evidence type="ECO:0000259" key="7">
    <source>
        <dbReference type="Pfam" id="PF16198"/>
    </source>
</evidence>
<proteinExistence type="inferred from homology"/>
<dbReference type="InterPro" id="IPR002501">
    <property type="entry name" value="PsdUridine_synth_N"/>
</dbReference>
<evidence type="ECO:0000256" key="2">
    <source>
        <dbReference type="ARBA" id="ARBA00005642"/>
    </source>
</evidence>
<dbReference type="Pfam" id="PF01509">
    <property type="entry name" value="TruB_N"/>
    <property type="match status" value="1"/>
</dbReference>
<dbReference type="GO" id="GO:1990481">
    <property type="term" value="P:mRNA pseudouridine synthesis"/>
    <property type="evidence" value="ECO:0007669"/>
    <property type="project" value="TreeGrafter"/>
</dbReference>
<dbReference type="EC" id="5.4.99.25" evidence="5"/>
<gene>
    <name evidence="5 8" type="primary">truB</name>
    <name evidence="8" type="ORF">NCTC13149_00937</name>
</gene>
<evidence type="ECO:0000256" key="4">
    <source>
        <dbReference type="ARBA" id="ARBA00023235"/>
    </source>
</evidence>
<feature type="active site" description="Nucleophile" evidence="5">
    <location>
        <position position="42"/>
    </location>
</feature>
<evidence type="ECO:0000259" key="6">
    <source>
        <dbReference type="Pfam" id="PF01509"/>
    </source>
</evidence>
<feature type="domain" description="tRNA pseudouridylate synthase B C-terminal" evidence="7">
    <location>
        <begin position="176"/>
        <end position="233"/>
    </location>
</feature>
<evidence type="ECO:0000256" key="1">
    <source>
        <dbReference type="ARBA" id="ARBA00000385"/>
    </source>
</evidence>
<dbReference type="Gene3D" id="3.30.2350.10">
    <property type="entry name" value="Pseudouridine synthase"/>
    <property type="match status" value="1"/>
</dbReference>
<dbReference type="AlphaFoldDB" id="A0A379C4T4"/>
<sequence length="297" mass="34248">MKFDMDGILLINKKKGITSHDVISIVRKKLNIKKVGHCGTLDPMATGLLIILIGKATKLSDYIMKNRKTYLAKVKLGLLTDSYDITGNILENQGFTVDKDKLIEVLKSFVGEVKQIPPMYSAIKVNGKKLYEYARKGIEVKRKERLVKIYSMELLDFNGKDEFVINCDVSSGTYIRTLAFDIGRKLNTYGTLLELQRNSISNFNLNECLNIDDIESIDLEELHSRIIPMEKALLNFEKFSYPSDFYDKLLNGIKFQTEKDFEDKIFRLYCRDEFIGLGRMEVDNGRNYMALFKKLIR</sequence>
<dbReference type="CDD" id="cd02573">
    <property type="entry name" value="PseudoU_synth_EcTruB"/>
    <property type="match status" value="1"/>
</dbReference>
<protein>
    <recommendedName>
        <fullName evidence="5">tRNA pseudouridine synthase B</fullName>
        <ecNumber evidence="5">5.4.99.25</ecNumber>
    </recommendedName>
    <alternativeName>
        <fullName evidence="5">tRNA pseudouridine(55) synthase</fullName>
        <shortName evidence="5">Psi55 synthase</shortName>
    </alternativeName>
    <alternativeName>
        <fullName evidence="5">tRNA pseudouridylate synthase</fullName>
    </alternativeName>
    <alternativeName>
        <fullName evidence="5">tRNA-uridine isomerase</fullName>
    </alternativeName>
</protein>
<dbReference type="PANTHER" id="PTHR13767:SF2">
    <property type="entry name" value="PSEUDOURIDYLATE SYNTHASE TRUB1"/>
    <property type="match status" value="1"/>
</dbReference>
<dbReference type="Pfam" id="PF16198">
    <property type="entry name" value="TruB_C_2"/>
    <property type="match status" value="1"/>
</dbReference>
<feature type="domain" description="Pseudouridine synthase II N-terminal" evidence="6">
    <location>
        <begin position="27"/>
        <end position="175"/>
    </location>
</feature>
<comment type="catalytic activity">
    <reaction evidence="1 5">
        <text>uridine(55) in tRNA = pseudouridine(55) in tRNA</text>
        <dbReference type="Rhea" id="RHEA:42532"/>
        <dbReference type="Rhea" id="RHEA-COMP:10101"/>
        <dbReference type="Rhea" id="RHEA-COMP:10102"/>
        <dbReference type="ChEBI" id="CHEBI:65314"/>
        <dbReference type="ChEBI" id="CHEBI:65315"/>
        <dbReference type="EC" id="5.4.99.25"/>
    </reaction>
</comment>
<dbReference type="GO" id="GO:0160148">
    <property type="term" value="F:tRNA pseudouridine(55) synthase activity"/>
    <property type="evidence" value="ECO:0007669"/>
    <property type="project" value="UniProtKB-EC"/>
</dbReference>
<evidence type="ECO:0000256" key="5">
    <source>
        <dbReference type="HAMAP-Rule" id="MF_01080"/>
    </source>
</evidence>
<dbReference type="InterPro" id="IPR032819">
    <property type="entry name" value="TruB_C"/>
</dbReference>
<accession>A0A379C4T4</accession>
<dbReference type="GO" id="GO:0003723">
    <property type="term" value="F:RNA binding"/>
    <property type="evidence" value="ECO:0007669"/>
    <property type="project" value="InterPro"/>
</dbReference>
<dbReference type="SUPFAM" id="SSF55120">
    <property type="entry name" value="Pseudouridine synthase"/>
    <property type="match status" value="1"/>
</dbReference>
<dbReference type="NCBIfam" id="TIGR00431">
    <property type="entry name" value="TruB"/>
    <property type="match status" value="1"/>
</dbReference>
<comment type="similarity">
    <text evidence="2 5">Belongs to the pseudouridine synthase TruB family. Type 1 subfamily.</text>
</comment>